<organism evidence="1 2">
    <name type="scientific">Hesseltinella vesiculosa</name>
    <dbReference type="NCBI Taxonomy" id="101127"/>
    <lineage>
        <taxon>Eukaryota</taxon>
        <taxon>Fungi</taxon>
        <taxon>Fungi incertae sedis</taxon>
        <taxon>Mucoromycota</taxon>
        <taxon>Mucoromycotina</taxon>
        <taxon>Mucoromycetes</taxon>
        <taxon>Mucorales</taxon>
        <taxon>Cunninghamellaceae</taxon>
        <taxon>Hesseltinella</taxon>
    </lineage>
</organism>
<protein>
    <recommendedName>
        <fullName evidence="3">RNI-like protein</fullName>
    </recommendedName>
</protein>
<evidence type="ECO:0008006" key="3">
    <source>
        <dbReference type="Google" id="ProtNLM"/>
    </source>
</evidence>
<keyword evidence="2" id="KW-1185">Reference proteome</keyword>
<dbReference type="Gene3D" id="3.80.10.10">
    <property type="entry name" value="Ribonuclease Inhibitor"/>
    <property type="match status" value="1"/>
</dbReference>
<accession>A0A1X2GPI9</accession>
<dbReference type="SUPFAM" id="SSF52047">
    <property type="entry name" value="RNI-like"/>
    <property type="match status" value="1"/>
</dbReference>
<dbReference type="InterPro" id="IPR032675">
    <property type="entry name" value="LRR_dom_sf"/>
</dbReference>
<evidence type="ECO:0000313" key="1">
    <source>
        <dbReference type="EMBL" id="ORX58743.1"/>
    </source>
</evidence>
<evidence type="ECO:0000313" key="2">
    <source>
        <dbReference type="Proteomes" id="UP000242146"/>
    </source>
</evidence>
<name>A0A1X2GPI9_9FUNG</name>
<sequence>MHSQATPLLYRYITLNDARQFQNFVATRSPPTDRSIQSQGCATKSLRLCYSDPTTNTQSLDIIGMAFPSLTSLAFYVNSWAPPQNCCSSHAAADITNDCSTQLPRKFTSIANDLFMTFPEGPIDTCDIEALFYSGLFITIHRNHPHLRALEIDLTGTIDLEYTHLQSCFQFLPTGLVELTLYLVNWQLSFDHVECIHKHCPRLEILAISMSDLLEDEIAIHELPAFDRNHVLKKLFINAGGNPASSWRWFWYVGKKYGQQLEHLSLSSWNAWTPERRPLVESKQLLDTYVCTFAEQHAASLLSLEVENLAIYDGLWQHLKLQSEVSSLINVHMTSDDDLLFCEEETTIGSLDSLQVCLLMLDYVKPLIREMKLQVLDDVGEGMVQIYNAIGQCTHLTSLSLLRNENTSPTIHLPYLLDQCPQLRSLSLKYAGLDDTFKWPGHHNLVSLTLWQIDLESRQLNKAFGVLHSLRDLAMVNCIVLPDRGSPRLGHRTPVIGFTFLNPDMSISFANVRHQGCRMACYLTLESRVAEPSYYWLEGDINEPMVHLEHHFDTPDPQSDRPKNDTTFLQGEKSHFILILTQHYPLRHLKLNGRVIIRRGVLILN</sequence>
<dbReference type="Proteomes" id="UP000242146">
    <property type="component" value="Unassembled WGS sequence"/>
</dbReference>
<comment type="caution">
    <text evidence="1">The sequence shown here is derived from an EMBL/GenBank/DDBJ whole genome shotgun (WGS) entry which is preliminary data.</text>
</comment>
<reference evidence="1 2" key="1">
    <citation type="submission" date="2016-07" db="EMBL/GenBank/DDBJ databases">
        <title>Pervasive Adenine N6-methylation of Active Genes in Fungi.</title>
        <authorList>
            <consortium name="DOE Joint Genome Institute"/>
            <person name="Mondo S.J."/>
            <person name="Dannebaum R.O."/>
            <person name="Kuo R.C."/>
            <person name="Labutti K."/>
            <person name="Haridas S."/>
            <person name="Kuo A."/>
            <person name="Salamov A."/>
            <person name="Ahrendt S.R."/>
            <person name="Lipzen A."/>
            <person name="Sullivan W."/>
            <person name="Andreopoulos W.B."/>
            <person name="Clum A."/>
            <person name="Lindquist E."/>
            <person name="Daum C."/>
            <person name="Ramamoorthy G.K."/>
            <person name="Gryganskyi A."/>
            <person name="Culley D."/>
            <person name="Magnuson J.K."/>
            <person name="James T.Y."/>
            <person name="O'Malley M.A."/>
            <person name="Stajich J.E."/>
            <person name="Spatafora J.W."/>
            <person name="Visel A."/>
            <person name="Grigoriev I.V."/>
        </authorList>
    </citation>
    <scope>NUCLEOTIDE SEQUENCE [LARGE SCALE GENOMIC DNA]</scope>
    <source>
        <strain evidence="1 2">NRRL 3301</strain>
    </source>
</reference>
<gene>
    <name evidence="1" type="ORF">DM01DRAFT_1333362</name>
</gene>
<dbReference type="EMBL" id="MCGT01000006">
    <property type="protein sequence ID" value="ORX58743.1"/>
    <property type="molecule type" value="Genomic_DNA"/>
</dbReference>
<dbReference type="AlphaFoldDB" id="A0A1X2GPI9"/>
<proteinExistence type="predicted"/>